<organism evidence="4 5">
    <name type="scientific">Dolosigranulum pigrum</name>
    <dbReference type="NCBI Taxonomy" id="29394"/>
    <lineage>
        <taxon>Bacteria</taxon>
        <taxon>Bacillati</taxon>
        <taxon>Bacillota</taxon>
        <taxon>Bacilli</taxon>
        <taxon>Lactobacillales</taxon>
        <taxon>Carnobacteriaceae</taxon>
        <taxon>Dolosigranulum</taxon>
    </lineage>
</organism>
<dbReference type="PANTHER" id="PTHR34385">
    <property type="entry name" value="D-ALANYL-D-ALANINE CARBOXYPEPTIDASE"/>
    <property type="match status" value="1"/>
</dbReference>
<keyword evidence="2" id="KW-0732">Signal</keyword>
<feature type="chain" id="PRO_5012616753" description="D-alanyl-D-alanine carboxypeptidase-like core domain-containing protein" evidence="2">
    <location>
        <begin position="27"/>
        <end position="272"/>
    </location>
</feature>
<dbReference type="GO" id="GO:0006508">
    <property type="term" value="P:proteolysis"/>
    <property type="evidence" value="ECO:0007669"/>
    <property type="project" value="InterPro"/>
</dbReference>
<dbReference type="EMBL" id="MUYF01000003">
    <property type="protein sequence ID" value="OOL81274.1"/>
    <property type="molecule type" value="Genomic_DNA"/>
</dbReference>
<comment type="caution">
    <text evidence="4">The sequence shown here is derived from an EMBL/GenBank/DDBJ whole genome shotgun (WGS) entry which is preliminary data.</text>
</comment>
<dbReference type="InterPro" id="IPR003709">
    <property type="entry name" value="VanY-like_core_dom"/>
</dbReference>
<feature type="region of interest" description="Disordered" evidence="1">
    <location>
        <begin position="30"/>
        <end position="52"/>
    </location>
</feature>
<dbReference type="Pfam" id="PF02557">
    <property type="entry name" value="VanY"/>
    <property type="match status" value="1"/>
</dbReference>
<gene>
    <name evidence="4" type="ORF">BWX42_05615</name>
</gene>
<evidence type="ECO:0000256" key="2">
    <source>
        <dbReference type="SAM" id="SignalP"/>
    </source>
</evidence>
<dbReference type="InterPro" id="IPR052179">
    <property type="entry name" value="DD-CPase-like"/>
</dbReference>
<protein>
    <recommendedName>
        <fullName evidence="3">D-alanyl-D-alanine carboxypeptidase-like core domain-containing protein</fullName>
    </recommendedName>
</protein>
<evidence type="ECO:0000256" key="1">
    <source>
        <dbReference type="SAM" id="MobiDB-lite"/>
    </source>
</evidence>
<evidence type="ECO:0000259" key="3">
    <source>
        <dbReference type="Pfam" id="PF02557"/>
    </source>
</evidence>
<dbReference type="CDD" id="cd14852">
    <property type="entry name" value="LD-carboxypeptidase"/>
    <property type="match status" value="1"/>
</dbReference>
<reference evidence="4 5" key="1">
    <citation type="submission" date="2017-01" db="EMBL/GenBank/DDBJ databases">
        <title>Complete Genome Sequence of Dolosigranulum pigrum isolated from a Patient with interstitial lung disease.</title>
        <authorList>
            <person name="Mukhopadhyay R."/>
            <person name="Joaquin J."/>
            <person name="Hogue R."/>
            <person name="Fitzgerald S."/>
            <person name="Jospin G."/>
            <person name="Eisen J.A."/>
            <person name="Chaturvedi V."/>
        </authorList>
    </citation>
    <scope>NUCLEOTIDE SEQUENCE [LARGE SCALE GENOMIC DNA]</scope>
    <source>
        <strain evidence="4 5">15S00348</strain>
    </source>
</reference>
<name>A0A1S8KNE7_9LACT</name>
<evidence type="ECO:0000313" key="5">
    <source>
        <dbReference type="Proteomes" id="UP000190409"/>
    </source>
</evidence>
<feature type="compositionally biased region" description="Polar residues" evidence="1">
    <location>
        <begin position="40"/>
        <end position="52"/>
    </location>
</feature>
<dbReference type="Proteomes" id="UP000190409">
    <property type="component" value="Unassembled WGS sequence"/>
</dbReference>
<dbReference type="InterPro" id="IPR058193">
    <property type="entry name" value="VanY/YodJ_core_dom"/>
</dbReference>
<evidence type="ECO:0000313" key="4">
    <source>
        <dbReference type="EMBL" id="OOL81274.1"/>
    </source>
</evidence>
<dbReference type="InterPro" id="IPR009045">
    <property type="entry name" value="Zn_M74/Hedgehog-like"/>
</dbReference>
<dbReference type="SUPFAM" id="SSF55166">
    <property type="entry name" value="Hedgehog/DD-peptidase"/>
    <property type="match status" value="1"/>
</dbReference>
<dbReference type="GO" id="GO:0008233">
    <property type="term" value="F:peptidase activity"/>
    <property type="evidence" value="ECO:0007669"/>
    <property type="project" value="InterPro"/>
</dbReference>
<accession>A0A1S8KNE7</accession>
<proteinExistence type="predicted"/>
<dbReference type="Gene3D" id="3.30.1380.10">
    <property type="match status" value="1"/>
</dbReference>
<dbReference type="PANTHER" id="PTHR34385:SF1">
    <property type="entry name" value="PEPTIDOGLYCAN L-ALANYL-D-GLUTAMATE ENDOPEPTIDASE CWLK"/>
    <property type="match status" value="1"/>
</dbReference>
<feature type="domain" description="D-alanyl-D-alanine carboxypeptidase-like core" evidence="3">
    <location>
        <begin position="111"/>
        <end position="239"/>
    </location>
</feature>
<dbReference type="AlphaFoldDB" id="A0A1S8KNE7"/>
<sequence>MKKSILAVLTSLSLSLILLGCSQSMASEQTTVENIKEAPQKSSEQTAETAEQTSVFDEYGFLKEELAESVFEDEHQWVLVNKEYGLAADFVPDNLVPIEVPTVNQVPEVNQMSEAASDQLTQLFDAAKRAGHDLYAISGFRSYQTQETLYNNYVTQHGEDAANKFSAQPGHSEHQTGLAMDITSAAVDYGLSQAFGETEEGKWLADNAYRFGFVLSYPQGKEHITGYMYEPWHFRYLGKELAQLLYDRQLTYQEYLAELDIIDLVIHEEMKE</sequence>
<dbReference type="PROSITE" id="PS51257">
    <property type="entry name" value="PROKAR_LIPOPROTEIN"/>
    <property type="match status" value="1"/>
</dbReference>
<feature type="signal peptide" evidence="2">
    <location>
        <begin position="1"/>
        <end position="26"/>
    </location>
</feature>